<dbReference type="Pfam" id="PF12679">
    <property type="entry name" value="ABC2_membrane_2"/>
    <property type="match status" value="1"/>
</dbReference>
<keyword evidence="1" id="KW-0472">Membrane</keyword>
<sequence>MTNPFIMILRKELKDSLQSKWLITFGVTFFFLALGVPYIILGAGGLLPSDYPGMVVGTLVTLAVPLVPLVSLAMSSTTIAGEREVGTMEYLLAQPATKAEVFFGKYVGLVTSLTLAMFLGYGGAELIVYSTNPEFIASFIFALAYSLLLAGAAVGLGFIVSVSVKTRAAAIGTGLFLWFVLVVIYDSGFLGVITVALDADSLLIPLTLANPVETTRILALMHMAESPLRGELGPQASYLLQNYGSITASRILTAVLLLWVIVPVVISFILFNRQDAST</sequence>
<protein>
    <submittedName>
        <fullName evidence="2">ABC-type transport system involved in multi-copper enzyme maturation, permease component (ABC-2.P)</fullName>
    </submittedName>
</protein>
<feature type="transmembrane region" description="Helical" evidence="1">
    <location>
        <begin position="175"/>
        <end position="197"/>
    </location>
</feature>
<dbReference type="PANTHER" id="PTHR43471:SF1">
    <property type="entry name" value="ABC TRANSPORTER PERMEASE PROTEIN NOSY-RELATED"/>
    <property type="match status" value="1"/>
</dbReference>
<organism evidence="2">
    <name type="scientific">uncultured marine thaumarchaeote KM3_90_H07</name>
    <dbReference type="NCBI Taxonomy" id="1456345"/>
    <lineage>
        <taxon>Archaea</taxon>
        <taxon>Nitrososphaerota</taxon>
        <taxon>environmental samples</taxon>
    </lineage>
</organism>
<feature type="transmembrane region" description="Helical" evidence="1">
    <location>
        <begin position="53"/>
        <end position="74"/>
    </location>
</feature>
<evidence type="ECO:0000313" key="2">
    <source>
        <dbReference type="EMBL" id="AIF20600.1"/>
    </source>
</evidence>
<dbReference type="EMBL" id="KF901169">
    <property type="protein sequence ID" value="AIF20600.1"/>
    <property type="molecule type" value="Genomic_DNA"/>
</dbReference>
<dbReference type="PANTHER" id="PTHR43471">
    <property type="entry name" value="ABC TRANSPORTER PERMEASE"/>
    <property type="match status" value="1"/>
</dbReference>
<reference evidence="2" key="1">
    <citation type="journal article" date="2014" name="Genome Biol. Evol.">
        <title>Pangenome evidence for extensive interdomain horizontal transfer affecting lineage core and shell genes in uncultured planktonic thaumarchaeota and euryarchaeota.</title>
        <authorList>
            <person name="Deschamps P."/>
            <person name="Zivanovic Y."/>
            <person name="Moreira D."/>
            <person name="Rodriguez-Valera F."/>
            <person name="Lopez-Garcia P."/>
        </authorList>
    </citation>
    <scope>NUCLEOTIDE SEQUENCE</scope>
</reference>
<evidence type="ECO:0000256" key="1">
    <source>
        <dbReference type="SAM" id="Phobius"/>
    </source>
</evidence>
<feature type="transmembrane region" description="Helical" evidence="1">
    <location>
        <begin position="135"/>
        <end position="163"/>
    </location>
</feature>
<name>A0A075HYI6_9ARCH</name>
<keyword evidence="1" id="KW-0812">Transmembrane</keyword>
<dbReference type="GO" id="GO:0005886">
    <property type="term" value="C:plasma membrane"/>
    <property type="evidence" value="ECO:0007669"/>
    <property type="project" value="UniProtKB-SubCell"/>
</dbReference>
<accession>A0A075HYI6</accession>
<dbReference type="AlphaFoldDB" id="A0A075HYI6"/>
<gene>
    <name evidence="2" type="primary">ABC-2.P</name>
</gene>
<feature type="transmembrane region" description="Helical" evidence="1">
    <location>
        <begin position="251"/>
        <end position="271"/>
    </location>
</feature>
<feature type="transmembrane region" description="Helical" evidence="1">
    <location>
        <begin position="106"/>
        <end position="129"/>
    </location>
</feature>
<dbReference type="GO" id="GO:0140359">
    <property type="term" value="F:ABC-type transporter activity"/>
    <property type="evidence" value="ECO:0007669"/>
    <property type="project" value="InterPro"/>
</dbReference>
<keyword evidence="1" id="KW-1133">Transmembrane helix</keyword>
<feature type="transmembrane region" description="Helical" evidence="1">
    <location>
        <begin position="21"/>
        <end position="41"/>
    </location>
</feature>
<proteinExistence type="predicted"/>